<gene>
    <name evidence="1" type="ORF">NCTC12998_05740</name>
</gene>
<evidence type="ECO:0000313" key="1">
    <source>
        <dbReference type="EMBL" id="VFS83381.1"/>
    </source>
</evidence>
<dbReference type="AlphaFoldDB" id="A0A485CFQ2"/>
<accession>A0A485CFQ2</accession>
<sequence>MKLLPLLAALPLLCVSVVSASSLMSVGLL</sequence>
<protein>
    <submittedName>
        <fullName evidence="1">Uncharacterized protein</fullName>
    </submittedName>
</protein>
<dbReference type="Proteomes" id="UP000345637">
    <property type="component" value="Unassembled WGS sequence"/>
</dbReference>
<proteinExistence type="predicted"/>
<evidence type="ECO:0000313" key="2">
    <source>
        <dbReference type="Proteomes" id="UP000345637"/>
    </source>
</evidence>
<reference evidence="1 2" key="1">
    <citation type="submission" date="2019-03" db="EMBL/GenBank/DDBJ databases">
        <authorList>
            <consortium name="Pathogen Informatics"/>
        </authorList>
    </citation>
    <scope>NUCLEOTIDE SEQUENCE [LARGE SCALE GENOMIC DNA]</scope>
    <source>
        <strain evidence="1 2">NCTC12998</strain>
    </source>
</reference>
<dbReference type="EMBL" id="CAADJE010000027">
    <property type="protein sequence ID" value="VFS83381.1"/>
    <property type="molecule type" value="Genomic_DNA"/>
</dbReference>
<organism evidence="1 2">
    <name type="scientific">Raoultella planticola</name>
    <name type="common">Klebsiella planticola</name>
    <dbReference type="NCBI Taxonomy" id="575"/>
    <lineage>
        <taxon>Bacteria</taxon>
        <taxon>Pseudomonadati</taxon>
        <taxon>Pseudomonadota</taxon>
        <taxon>Gammaproteobacteria</taxon>
        <taxon>Enterobacterales</taxon>
        <taxon>Enterobacteriaceae</taxon>
        <taxon>Klebsiella/Raoultella group</taxon>
        <taxon>Raoultella</taxon>
    </lineage>
</organism>
<name>A0A485CFQ2_RAOPL</name>